<comment type="caution">
    <text evidence="10">The sequence shown here is derived from an EMBL/GenBank/DDBJ whole genome shotgun (WGS) entry which is preliminary data.</text>
</comment>
<evidence type="ECO:0000256" key="6">
    <source>
        <dbReference type="ARBA" id="ARBA00023277"/>
    </source>
</evidence>
<comment type="similarity">
    <text evidence="2">Belongs to the glycosyl hydrolase 51 family.</text>
</comment>
<gene>
    <name evidence="10" type="ORF">BC349_10460</name>
</gene>
<dbReference type="InterPro" id="IPR055235">
    <property type="entry name" value="ASD1_cat"/>
</dbReference>
<comment type="catalytic activity">
    <reaction evidence="1">
        <text>Hydrolysis of terminal non-reducing alpha-L-arabinofuranoside residues in alpha-L-arabinosides.</text>
        <dbReference type="EC" id="3.2.1.55"/>
    </reaction>
</comment>
<feature type="chain" id="PRO_5046541277" description="non-reducing end alpha-L-arabinofuranosidase" evidence="8">
    <location>
        <begin position="23"/>
        <end position="519"/>
    </location>
</feature>
<dbReference type="InterPro" id="IPR010720">
    <property type="entry name" value="Alpha-L-AF_C"/>
</dbReference>
<name>A0ABR7M8Y4_9BACT</name>
<protein>
    <recommendedName>
        <fullName evidence="4">non-reducing end alpha-L-arabinofuranosidase</fullName>
        <ecNumber evidence="4">3.2.1.55</ecNumber>
    </recommendedName>
</protein>
<keyword evidence="8" id="KW-0732">Signal</keyword>
<keyword evidence="6" id="KW-0119">Carbohydrate metabolism</keyword>
<evidence type="ECO:0000256" key="2">
    <source>
        <dbReference type="ARBA" id="ARBA00007186"/>
    </source>
</evidence>
<evidence type="ECO:0000256" key="8">
    <source>
        <dbReference type="SAM" id="SignalP"/>
    </source>
</evidence>
<keyword evidence="7" id="KW-0326">Glycosidase</keyword>
<dbReference type="InterPro" id="IPR017853">
    <property type="entry name" value="GH"/>
</dbReference>
<dbReference type="Proteomes" id="UP000765802">
    <property type="component" value="Unassembled WGS sequence"/>
</dbReference>
<evidence type="ECO:0000256" key="7">
    <source>
        <dbReference type="ARBA" id="ARBA00023295"/>
    </source>
</evidence>
<evidence type="ECO:0000256" key="4">
    <source>
        <dbReference type="ARBA" id="ARBA00012670"/>
    </source>
</evidence>
<dbReference type="PANTHER" id="PTHR43576:SF2">
    <property type="entry name" value="INTRACELLULAR EXO-ALPHA-L-ARABINOFURANOSIDASE 2"/>
    <property type="match status" value="1"/>
</dbReference>
<evidence type="ECO:0000259" key="9">
    <source>
        <dbReference type="SMART" id="SM00813"/>
    </source>
</evidence>
<evidence type="ECO:0000256" key="3">
    <source>
        <dbReference type="ARBA" id="ARBA00011165"/>
    </source>
</evidence>
<dbReference type="InterPro" id="IPR013780">
    <property type="entry name" value="Glyco_hydro_b"/>
</dbReference>
<evidence type="ECO:0000313" key="11">
    <source>
        <dbReference type="Proteomes" id="UP000765802"/>
    </source>
</evidence>
<feature type="domain" description="Alpha-L-arabinofuranosidase C-terminal" evidence="9">
    <location>
        <begin position="322"/>
        <end position="512"/>
    </location>
</feature>
<feature type="signal peptide" evidence="8">
    <location>
        <begin position="1"/>
        <end position="22"/>
    </location>
</feature>
<sequence>MQHHLIAGTVFCLATASLPLYAQSVQNATVVLKPASAQHTINKNIYGHFAEHLGTCIYGGFFVGDTSTVIPHTEGVRNDVIAALKKLKVPVLRWPGGCFADTYHWKDGVGPRSQRPSIVNKWWGGVTEDNSFGTHDFLNMCERIGAEPYLAGNMGSGTVQELIDWVQYVNFDGLSPMSKWRQEHGRVKPWGVKFWGVGNEAWGCGGNMTPEYYANEYRKYATFMTDWNNSDKMFRIASGANSGDYKWTEVLMRDIPHQMLEGVALHHYAVIDWGNKGSSTEFSEQQYMLSMKAAWKMEELVNKHSAIMDKYDPAKKVALVVDEWGGWYAPDPGTNPGFLQQQNTMRDAMIAGMTLNIFNNHADRIRMANLAQTINVLQAVILTNKEKLILTPTFHVMEMYNVHQDATMIPVELKSPDYVLGTEKMPAVSASASKDKFGKTHMSLVNIHPGATQEITVEVDGTNYRQLSGRILASARIQDYNSFDQPEKIRPAPFKGASLKGNKLTVKMPPASVVVLELQ</sequence>
<dbReference type="Pfam" id="PF06964">
    <property type="entry name" value="Alpha-L-AF_C"/>
    <property type="match status" value="1"/>
</dbReference>
<dbReference type="EMBL" id="MBUA01000012">
    <property type="protein sequence ID" value="MBC6491457.1"/>
    <property type="molecule type" value="Genomic_DNA"/>
</dbReference>
<dbReference type="EC" id="3.2.1.55" evidence="4"/>
<evidence type="ECO:0000256" key="5">
    <source>
        <dbReference type="ARBA" id="ARBA00022801"/>
    </source>
</evidence>
<accession>A0ABR7M8Y4</accession>
<proteinExistence type="inferred from homology"/>
<keyword evidence="11" id="KW-1185">Reference proteome</keyword>
<evidence type="ECO:0000313" key="10">
    <source>
        <dbReference type="EMBL" id="MBC6491457.1"/>
    </source>
</evidence>
<comment type="subunit">
    <text evidence="3">Homohexamer; trimer of dimers.</text>
</comment>
<keyword evidence="5" id="KW-0378">Hydrolase</keyword>
<dbReference type="Gene3D" id="2.60.40.1180">
    <property type="entry name" value="Golgi alpha-mannosidase II"/>
    <property type="match status" value="1"/>
</dbReference>
<evidence type="ECO:0000256" key="1">
    <source>
        <dbReference type="ARBA" id="ARBA00001462"/>
    </source>
</evidence>
<dbReference type="PANTHER" id="PTHR43576">
    <property type="entry name" value="ALPHA-L-ARABINOFURANOSIDASE C-RELATED"/>
    <property type="match status" value="1"/>
</dbReference>
<dbReference type="Pfam" id="PF22848">
    <property type="entry name" value="ASD1_dom"/>
    <property type="match status" value="1"/>
</dbReference>
<dbReference type="SUPFAM" id="SSF51011">
    <property type="entry name" value="Glycosyl hydrolase domain"/>
    <property type="match status" value="1"/>
</dbReference>
<dbReference type="SUPFAM" id="SSF51445">
    <property type="entry name" value="(Trans)glycosidases"/>
    <property type="match status" value="1"/>
</dbReference>
<dbReference type="SMART" id="SM00813">
    <property type="entry name" value="Alpha-L-AF_C"/>
    <property type="match status" value="1"/>
</dbReference>
<reference evidence="10 11" key="1">
    <citation type="submission" date="2016-07" db="EMBL/GenBank/DDBJ databases">
        <title>Genome analysis of Flavihumibacter stibioxidans YS-17.</title>
        <authorList>
            <person name="Shi K."/>
            <person name="Han Y."/>
            <person name="Wang G."/>
        </authorList>
    </citation>
    <scope>NUCLEOTIDE SEQUENCE [LARGE SCALE GENOMIC DNA]</scope>
    <source>
        <strain evidence="10 11">YS-17</strain>
    </source>
</reference>
<organism evidence="10 11">
    <name type="scientific">Flavihumibacter stibioxidans</name>
    <dbReference type="NCBI Taxonomy" id="1834163"/>
    <lineage>
        <taxon>Bacteria</taxon>
        <taxon>Pseudomonadati</taxon>
        <taxon>Bacteroidota</taxon>
        <taxon>Chitinophagia</taxon>
        <taxon>Chitinophagales</taxon>
        <taxon>Chitinophagaceae</taxon>
        <taxon>Flavihumibacter</taxon>
    </lineage>
</organism>
<dbReference type="Gene3D" id="3.20.20.80">
    <property type="entry name" value="Glycosidases"/>
    <property type="match status" value="1"/>
</dbReference>